<dbReference type="OrthoDB" id="3045089at2759"/>
<evidence type="ECO:0000313" key="1">
    <source>
        <dbReference type="EMBL" id="KIM98384.1"/>
    </source>
</evidence>
<evidence type="ECO:0000313" key="2">
    <source>
        <dbReference type="Proteomes" id="UP000054321"/>
    </source>
</evidence>
<name>A0A0C3H4U2_OIDMZ</name>
<reference evidence="2" key="2">
    <citation type="submission" date="2015-01" db="EMBL/GenBank/DDBJ databases">
        <title>Evolutionary Origins and Diversification of the Mycorrhizal Mutualists.</title>
        <authorList>
            <consortium name="DOE Joint Genome Institute"/>
            <consortium name="Mycorrhizal Genomics Consortium"/>
            <person name="Kohler A."/>
            <person name="Kuo A."/>
            <person name="Nagy L.G."/>
            <person name="Floudas D."/>
            <person name="Copeland A."/>
            <person name="Barry K.W."/>
            <person name="Cichocki N."/>
            <person name="Veneault-Fourrey C."/>
            <person name="LaButti K."/>
            <person name="Lindquist E.A."/>
            <person name="Lipzen A."/>
            <person name="Lundell T."/>
            <person name="Morin E."/>
            <person name="Murat C."/>
            <person name="Riley R."/>
            <person name="Ohm R."/>
            <person name="Sun H."/>
            <person name="Tunlid A."/>
            <person name="Henrissat B."/>
            <person name="Grigoriev I.V."/>
            <person name="Hibbett D.S."/>
            <person name="Martin F."/>
        </authorList>
    </citation>
    <scope>NUCLEOTIDE SEQUENCE [LARGE SCALE GENOMIC DNA]</scope>
    <source>
        <strain evidence="2">Zn</strain>
    </source>
</reference>
<dbReference type="AlphaFoldDB" id="A0A0C3H4U2"/>
<organism evidence="1 2">
    <name type="scientific">Oidiodendron maius (strain Zn)</name>
    <dbReference type="NCBI Taxonomy" id="913774"/>
    <lineage>
        <taxon>Eukaryota</taxon>
        <taxon>Fungi</taxon>
        <taxon>Dikarya</taxon>
        <taxon>Ascomycota</taxon>
        <taxon>Pezizomycotina</taxon>
        <taxon>Leotiomycetes</taxon>
        <taxon>Leotiomycetes incertae sedis</taxon>
        <taxon>Myxotrichaceae</taxon>
        <taxon>Oidiodendron</taxon>
    </lineage>
</organism>
<dbReference type="InParanoid" id="A0A0C3H4U2"/>
<proteinExistence type="predicted"/>
<keyword evidence="2" id="KW-1185">Reference proteome</keyword>
<dbReference type="Proteomes" id="UP000054321">
    <property type="component" value="Unassembled WGS sequence"/>
</dbReference>
<sequence>MTGTTIDTNVIWKIQNWWCSEKPEFVCVQCGLSQPIERSIGSDIAALGRAGNVNVIAHSCQRINSDGMAHSPTDEFINLVYCMIYELCNNWQEDFSTSRDLSKARFMLLDYTPDSIPSALELLCDLLSLKGGRCLIVIERMDILDSSDDSALEMHLKSLFALLRSKEGIACLKTFITTESYSRMIVDEVREENYVDASLDNNSAGFLSLTEFEGWNKCEGK</sequence>
<reference evidence="1 2" key="1">
    <citation type="submission" date="2014-04" db="EMBL/GenBank/DDBJ databases">
        <authorList>
            <consortium name="DOE Joint Genome Institute"/>
            <person name="Kuo A."/>
            <person name="Martino E."/>
            <person name="Perotto S."/>
            <person name="Kohler A."/>
            <person name="Nagy L.G."/>
            <person name="Floudas D."/>
            <person name="Copeland A."/>
            <person name="Barry K.W."/>
            <person name="Cichocki N."/>
            <person name="Veneault-Fourrey C."/>
            <person name="LaButti K."/>
            <person name="Lindquist E.A."/>
            <person name="Lipzen A."/>
            <person name="Lundell T."/>
            <person name="Morin E."/>
            <person name="Murat C."/>
            <person name="Sun H."/>
            <person name="Tunlid A."/>
            <person name="Henrissat B."/>
            <person name="Grigoriev I.V."/>
            <person name="Hibbett D.S."/>
            <person name="Martin F."/>
            <person name="Nordberg H.P."/>
            <person name="Cantor M.N."/>
            <person name="Hua S.X."/>
        </authorList>
    </citation>
    <scope>NUCLEOTIDE SEQUENCE [LARGE SCALE GENOMIC DNA]</scope>
    <source>
        <strain evidence="1 2">Zn</strain>
    </source>
</reference>
<dbReference type="EMBL" id="KN832880">
    <property type="protein sequence ID" value="KIM98384.1"/>
    <property type="molecule type" value="Genomic_DNA"/>
</dbReference>
<protein>
    <submittedName>
        <fullName evidence="1">Uncharacterized protein</fullName>
    </submittedName>
</protein>
<accession>A0A0C3H4U2</accession>
<dbReference type="HOGENOM" id="CLU_1251011_0_0_1"/>
<gene>
    <name evidence="1" type="ORF">OIDMADRAFT_31187</name>
</gene>